<protein>
    <submittedName>
        <fullName evidence="3">Uncharacterized protein</fullName>
    </submittedName>
</protein>
<keyword evidence="4" id="KW-1185">Reference proteome</keyword>
<gene>
    <name evidence="3" type="ORF">DdX_09948</name>
</gene>
<organism evidence="3 4">
    <name type="scientific">Ditylenchus destructor</name>
    <dbReference type="NCBI Taxonomy" id="166010"/>
    <lineage>
        <taxon>Eukaryota</taxon>
        <taxon>Metazoa</taxon>
        <taxon>Ecdysozoa</taxon>
        <taxon>Nematoda</taxon>
        <taxon>Chromadorea</taxon>
        <taxon>Rhabditida</taxon>
        <taxon>Tylenchina</taxon>
        <taxon>Tylenchomorpha</taxon>
        <taxon>Sphaerularioidea</taxon>
        <taxon>Anguinidae</taxon>
        <taxon>Anguininae</taxon>
        <taxon>Ditylenchus</taxon>
    </lineage>
</organism>
<dbReference type="Proteomes" id="UP001201812">
    <property type="component" value="Unassembled WGS sequence"/>
</dbReference>
<reference evidence="3" key="1">
    <citation type="submission" date="2022-01" db="EMBL/GenBank/DDBJ databases">
        <title>Genome Sequence Resource for Two Populations of Ditylenchus destructor, the Migratory Endoparasitic Phytonematode.</title>
        <authorList>
            <person name="Zhang H."/>
            <person name="Lin R."/>
            <person name="Xie B."/>
        </authorList>
    </citation>
    <scope>NUCLEOTIDE SEQUENCE</scope>
    <source>
        <strain evidence="3">BazhouSP</strain>
    </source>
</reference>
<evidence type="ECO:0000256" key="2">
    <source>
        <dbReference type="SAM" id="Phobius"/>
    </source>
</evidence>
<accession>A0AAD4N307</accession>
<feature type="transmembrane region" description="Helical" evidence="2">
    <location>
        <begin position="122"/>
        <end position="141"/>
    </location>
</feature>
<comment type="caution">
    <text evidence="3">The sequence shown here is derived from an EMBL/GenBank/DDBJ whole genome shotgun (WGS) entry which is preliminary data.</text>
</comment>
<proteinExistence type="predicted"/>
<evidence type="ECO:0000313" key="4">
    <source>
        <dbReference type="Proteomes" id="UP001201812"/>
    </source>
</evidence>
<evidence type="ECO:0000313" key="3">
    <source>
        <dbReference type="EMBL" id="KAI1711986.1"/>
    </source>
</evidence>
<evidence type="ECO:0000256" key="1">
    <source>
        <dbReference type="SAM" id="MobiDB-lite"/>
    </source>
</evidence>
<dbReference type="AlphaFoldDB" id="A0AAD4N307"/>
<feature type="region of interest" description="Disordered" evidence="1">
    <location>
        <begin position="55"/>
        <end position="77"/>
    </location>
</feature>
<keyword evidence="2" id="KW-1133">Transmembrane helix</keyword>
<sequence>MSGQHQPPPPQQHLIFRKRMCFQCHQPFQCTKGFCYGDYCVKSLVADKYVSKGCENRSSSSRSGTMSHDRNDVDEVPPSLAAGTEPSGCYQVDVFGVPNTVCYCSDMDFCNAASIQRLTKSFLPFFVSLFIIIPCTFQYFYI</sequence>
<name>A0AAD4N307_9BILA</name>
<dbReference type="EMBL" id="JAKKPZ010000020">
    <property type="protein sequence ID" value="KAI1711986.1"/>
    <property type="molecule type" value="Genomic_DNA"/>
</dbReference>
<keyword evidence="2" id="KW-0472">Membrane</keyword>
<keyword evidence="2" id="KW-0812">Transmembrane</keyword>